<dbReference type="GO" id="GO:0004568">
    <property type="term" value="F:chitinase activity"/>
    <property type="evidence" value="ECO:0007669"/>
    <property type="project" value="TreeGrafter"/>
</dbReference>
<dbReference type="PANTHER" id="PTHR11177">
    <property type="entry name" value="CHITINASE"/>
    <property type="match status" value="1"/>
</dbReference>
<dbReference type="InterPro" id="IPR001223">
    <property type="entry name" value="Glyco_hydro18_cat"/>
</dbReference>
<gene>
    <name evidence="2" type="ORF">CIPAW_14G091600</name>
</gene>
<dbReference type="GO" id="GO:0005975">
    <property type="term" value="P:carbohydrate metabolic process"/>
    <property type="evidence" value="ECO:0007669"/>
    <property type="project" value="InterPro"/>
</dbReference>
<feature type="domain" description="GH18" evidence="1">
    <location>
        <begin position="1"/>
        <end position="98"/>
    </location>
</feature>
<dbReference type="GO" id="GO:0006032">
    <property type="term" value="P:chitin catabolic process"/>
    <property type="evidence" value="ECO:0007669"/>
    <property type="project" value="TreeGrafter"/>
</dbReference>
<dbReference type="GO" id="GO:0008061">
    <property type="term" value="F:chitin binding"/>
    <property type="evidence" value="ECO:0007669"/>
    <property type="project" value="TreeGrafter"/>
</dbReference>
<dbReference type="AlphaFoldDB" id="A0A8T1NGN4"/>
<protein>
    <recommendedName>
        <fullName evidence="1">GH18 domain-containing protein</fullName>
    </recommendedName>
</protein>
<name>A0A8T1NGN4_CARIL</name>
<dbReference type="PANTHER" id="PTHR11177:SF383">
    <property type="entry name" value="GLYCOSYL HYDROLASE FAMILY PROTEIN WITH CHITINASE INSERTION DOMAIN-CONTAINING PROTEIN"/>
    <property type="match status" value="1"/>
</dbReference>
<dbReference type="SUPFAM" id="SSF51445">
    <property type="entry name" value="(Trans)glycosidases"/>
    <property type="match status" value="1"/>
</dbReference>
<proteinExistence type="predicted"/>
<evidence type="ECO:0000313" key="3">
    <source>
        <dbReference type="Proteomes" id="UP000811609"/>
    </source>
</evidence>
<dbReference type="PROSITE" id="PS51910">
    <property type="entry name" value="GH18_2"/>
    <property type="match status" value="1"/>
</dbReference>
<comment type="caution">
    <text evidence="2">The sequence shown here is derived from an EMBL/GenBank/DDBJ whole genome shotgun (WGS) entry which is preliminary data.</text>
</comment>
<dbReference type="Pfam" id="PF00704">
    <property type="entry name" value="Glyco_hydro_18"/>
    <property type="match status" value="1"/>
</dbReference>
<keyword evidence="3" id="KW-1185">Reference proteome</keyword>
<evidence type="ECO:0000259" key="1">
    <source>
        <dbReference type="PROSITE" id="PS51910"/>
    </source>
</evidence>
<accession>A0A8T1NGN4</accession>
<dbReference type="Proteomes" id="UP000811609">
    <property type="component" value="Chromosome 14"/>
</dbReference>
<dbReference type="InterPro" id="IPR017853">
    <property type="entry name" value="GH"/>
</dbReference>
<dbReference type="InterPro" id="IPR050314">
    <property type="entry name" value="Glycosyl_Hydrlase_18"/>
</dbReference>
<organism evidence="2 3">
    <name type="scientific">Carya illinoinensis</name>
    <name type="common">Pecan</name>
    <dbReference type="NCBI Taxonomy" id="32201"/>
    <lineage>
        <taxon>Eukaryota</taxon>
        <taxon>Viridiplantae</taxon>
        <taxon>Streptophyta</taxon>
        <taxon>Embryophyta</taxon>
        <taxon>Tracheophyta</taxon>
        <taxon>Spermatophyta</taxon>
        <taxon>Magnoliopsida</taxon>
        <taxon>eudicotyledons</taxon>
        <taxon>Gunneridae</taxon>
        <taxon>Pentapetalae</taxon>
        <taxon>rosids</taxon>
        <taxon>fabids</taxon>
        <taxon>Fagales</taxon>
        <taxon>Juglandaceae</taxon>
        <taxon>Carya</taxon>
    </lineage>
</organism>
<reference evidence="2" key="1">
    <citation type="submission" date="2020-12" db="EMBL/GenBank/DDBJ databases">
        <title>WGS assembly of Carya illinoinensis cv. Pawnee.</title>
        <authorList>
            <person name="Platts A."/>
            <person name="Shu S."/>
            <person name="Wright S."/>
            <person name="Barry K."/>
            <person name="Edger P."/>
            <person name="Pires J.C."/>
            <person name="Schmutz J."/>
        </authorList>
    </citation>
    <scope>NUCLEOTIDE SEQUENCE</scope>
    <source>
        <tissue evidence="2">Leaf</tissue>
    </source>
</reference>
<dbReference type="OrthoDB" id="73875at2759"/>
<dbReference type="GO" id="GO:0005576">
    <property type="term" value="C:extracellular region"/>
    <property type="evidence" value="ECO:0007669"/>
    <property type="project" value="TreeGrafter"/>
</dbReference>
<evidence type="ECO:0000313" key="2">
    <source>
        <dbReference type="EMBL" id="KAG6629545.1"/>
    </source>
</evidence>
<sequence>MKTFPRMANSPVHRKSFIDSLIKIVRNCGIHGLELHWYSPSTSSNLTNIGILLQEWQAATESEAKKIFKMGIPFLTFHTRNLVKLSLSTLIPVSFKNS</sequence>
<dbReference type="Gene3D" id="3.20.20.80">
    <property type="entry name" value="Glycosidases"/>
    <property type="match status" value="1"/>
</dbReference>
<dbReference type="EMBL" id="CM031822">
    <property type="protein sequence ID" value="KAG6629545.1"/>
    <property type="molecule type" value="Genomic_DNA"/>
</dbReference>